<name>A0A7W8YXC6_9SPHI</name>
<dbReference type="RefSeq" id="WP_183869644.1">
    <property type="nucleotide sequence ID" value="NZ_JACHCF010000013.1"/>
</dbReference>
<accession>A0A7W8YXC6</accession>
<dbReference type="Proteomes" id="UP000537718">
    <property type="component" value="Unassembled WGS sequence"/>
</dbReference>
<protein>
    <submittedName>
        <fullName evidence="1">Uncharacterized protein</fullName>
    </submittedName>
</protein>
<gene>
    <name evidence="1" type="ORF">HDE69_004639</name>
</gene>
<dbReference type="EMBL" id="JACHCF010000013">
    <property type="protein sequence ID" value="MBB5623553.1"/>
    <property type="molecule type" value="Genomic_DNA"/>
</dbReference>
<sequence length="90" mass="10050">MSISADTLNTSSNFGSFDRALKDVLTILHNTHSQFIPPPDILPLPLTQIHQNLTDNLNLLSKILQDYINDTESGSWLLFDKLETINLASV</sequence>
<dbReference type="AlphaFoldDB" id="A0A7W8YXC6"/>
<reference evidence="1 2" key="1">
    <citation type="submission" date="2020-08" db="EMBL/GenBank/DDBJ databases">
        <title>Genomic Encyclopedia of Type Strains, Phase IV (KMG-V): Genome sequencing to study the core and pangenomes of soil and plant-associated prokaryotes.</title>
        <authorList>
            <person name="Whitman W."/>
        </authorList>
    </citation>
    <scope>NUCLEOTIDE SEQUENCE [LARGE SCALE GENOMIC DNA]</scope>
    <source>
        <strain evidence="1 2">MP7CTX6</strain>
    </source>
</reference>
<evidence type="ECO:0000313" key="1">
    <source>
        <dbReference type="EMBL" id="MBB5623553.1"/>
    </source>
</evidence>
<proteinExistence type="predicted"/>
<comment type="caution">
    <text evidence="1">The sequence shown here is derived from an EMBL/GenBank/DDBJ whole genome shotgun (WGS) entry which is preliminary data.</text>
</comment>
<evidence type="ECO:0000313" key="2">
    <source>
        <dbReference type="Proteomes" id="UP000537718"/>
    </source>
</evidence>
<organism evidence="1 2">
    <name type="scientific">Pedobacter cryoconitis</name>
    <dbReference type="NCBI Taxonomy" id="188932"/>
    <lineage>
        <taxon>Bacteria</taxon>
        <taxon>Pseudomonadati</taxon>
        <taxon>Bacteroidota</taxon>
        <taxon>Sphingobacteriia</taxon>
        <taxon>Sphingobacteriales</taxon>
        <taxon>Sphingobacteriaceae</taxon>
        <taxon>Pedobacter</taxon>
    </lineage>
</organism>